<dbReference type="CDD" id="cd06563">
    <property type="entry name" value="GH20_chitobiase-like"/>
    <property type="match status" value="1"/>
</dbReference>
<dbReference type="Pfam" id="PF02838">
    <property type="entry name" value="Glyco_hydro_20b"/>
    <property type="match status" value="1"/>
</dbReference>
<protein>
    <recommendedName>
        <fullName evidence="3">beta-N-acetylhexosaminidase</fullName>
        <ecNumber evidence="3">3.2.1.52</ecNumber>
    </recommendedName>
</protein>
<dbReference type="InterPro" id="IPR029018">
    <property type="entry name" value="Hex-like_dom2"/>
</dbReference>
<feature type="signal peptide" evidence="6">
    <location>
        <begin position="1"/>
        <end position="24"/>
    </location>
</feature>
<accession>A0ABU8NRJ5</accession>
<evidence type="ECO:0000313" key="8">
    <source>
        <dbReference type="EMBL" id="MEJ2904867.1"/>
    </source>
</evidence>
<dbReference type="EC" id="3.2.1.52" evidence="3"/>
<dbReference type="Pfam" id="PF00728">
    <property type="entry name" value="Glyco_hydro_20"/>
    <property type="match status" value="1"/>
</dbReference>
<dbReference type="InterPro" id="IPR015882">
    <property type="entry name" value="HEX_bac_N"/>
</dbReference>
<keyword evidence="5" id="KW-0326">Glycosidase</keyword>
<dbReference type="Pfam" id="PF07691">
    <property type="entry name" value="PA14"/>
    <property type="match status" value="1"/>
</dbReference>
<dbReference type="InterPro" id="IPR037524">
    <property type="entry name" value="PA14/GLEYA"/>
</dbReference>
<sequence>MNNFITLKLKITLVLFLCVLTTFAQQEKAGYAIIPQPVKLIPAAGNFEWTTATKLLLAENSESLAPALTELKATFALLKQGKTAANTVTLGLDPSIANEGYTLSVEKNAIVIKAATIQGAFWAVTSLKQLMGTAILRRKQVLQKSLLSAIAIPCVKIEDAPHFSWRGIHLDVSRHFFDLAYLRTMIDRMSYYKFNKFHLHLTDDQGWRIEIKKYPELTSKGAWREMNGQDSSCIALAKTNPDYAIPEKHFKMIDGKKMYGGFYTQDEMRGLIAYADSKGIEIIPEIDMPGHMMAATNLMPWLTSHGKGGQAKDFSEPLCPCKETTFEFAENVFTEIAALFPSKYIHLGADEVEKSSWKNVLECEALMKKEGLKSVDELQSYFVRRMERFFNSKGKKLIGWDEILDGGVSPTATMMYWRTWVPTAPKHAAEKENDVIMTPGEFCYFDAQQDGGSLQKVYSFDPYKFNISESEKKFVIGVQANIWTEYIPSERRLEYMVFPRMLAMAEVAWFKGGVDWNNFENRVQKHFSLLDAMNINYRLPDLDGFTTQSVFVDKGTLHINKSLAGLTIRYTTDGTLPTLQSKIFNGDLTITKPVEFKVAGFRPNGNRGDIYTINYVHQDYIKPVQLSSPAKGLKFSYYPRFYKTVNAIDEKDLTNEGISAAIEIPVAKTAESFATRHKGYFYAEETGIYSFALRSDDGSVLKLGDKVFIDSDGMHTSIEKSAEIALEKGYHPFELMFLEGGGGYTLKLQYKTPSGKLKDVDASVFFH</sequence>
<dbReference type="SMART" id="SM00758">
    <property type="entry name" value="PA14"/>
    <property type="match status" value="1"/>
</dbReference>
<name>A0ABU8NRJ5_9SPHI</name>
<dbReference type="InterPro" id="IPR025705">
    <property type="entry name" value="Beta_hexosaminidase_sua/sub"/>
</dbReference>
<comment type="caution">
    <text evidence="8">The sequence shown here is derived from an EMBL/GenBank/DDBJ whole genome shotgun (WGS) entry which is preliminary data.</text>
</comment>
<comment type="similarity">
    <text evidence="2">Belongs to the glycosyl hydrolase 20 family.</text>
</comment>
<evidence type="ECO:0000256" key="3">
    <source>
        <dbReference type="ARBA" id="ARBA00012663"/>
    </source>
</evidence>
<reference evidence="8 9" key="1">
    <citation type="submission" date="2024-03" db="EMBL/GenBank/DDBJ databases">
        <title>Sequence of Lycoming College Course Isolates.</title>
        <authorList>
            <person name="Plotts O."/>
            <person name="Newman J."/>
        </authorList>
    </citation>
    <scope>NUCLEOTIDE SEQUENCE [LARGE SCALE GENOMIC DNA]</scope>
    <source>
        <strain evidence="8 9">CJB-3</strain>
    </source>
</reference>
<dbReference type="RefSeq" id="WP_337717402.1">
    <property type="nucleotide sequence ID" value="NZ_JBBEUB010000008.1"/>
</dbReference>
<organism evidence="8 9">
    <name type="scientific">Pedobacter panaciterrae</name>
    <dbReference type="NCBI Taxonomy" id="363849"/>
    <lineage>
        <taxon>Bacteria</taxon>
        <taxon>Pseudomonadati</taxon>
        <taxon>Bacteroidota</taxon>
        <taxon>Sphingobacteriia</taxon>
        <taxon>Sphingobacteriales</taxon>
        <taxon>Sphingobacteriaceae</taxon>
        <taxon>Pedobacter</taxon>
    </lineage>
</organism>
<evidence type="ECO:0000256" key="1">
    <source>
        <dbReference type="ARBA" id="ARBA00001231"/>
    </source>
</evidence>
<feature type="domain" description="PA14" evidence="7">
    <location>
        <begin position="628"/>
        <end position="764"/>
    </location>
</feature>
<dbReference type="PANTHER" id="PTHR22600">
    <property type="entry name" value="BETA-HEXOSAMINIDASE"/>
    <property type="match status" value="1"/>
</dbReference>
<dbReference type="SUPFAM" id="SSF55545">
    <property type="entry name" value="beta-N-acetylhexosaminidase-like domain"/>
    <property type="match status" value="1"/>
</dbReference>
<dbReference type="EMBL" id="JBBEUB010000008">
    <property type="protein sequence ID" value="MEJ2904867.1"/>
    <property type="molecule type" value="Genomic_DNA"/>
</dbReference>
<dbReference type="PRINTS" id="PR00738">
    <property type="entry name" value="GLHYDRLASE20"/>
</dbReference>
<dbReference type="PROSITE" id="PS51820">
    <property type="entry name" value="PA14"/>
    <property type="match status" value="1"/>
</dbReference>
<dbReference type="SUPFAM" id="SSF51445">
    <property type="entry name" value="(Trans)glycosidases"/>
    <property type="match status" value="1"/>
</dbReference>
<gene>
    <name evidence="8" type="ORF">WAE58_20650</name>
</gene>
<dbReference type="PANTHER" id="PTHR22600:SF57">
    <property type="entry name" value="BETA-N-ACETYLHEXOSAMINIDASE"/>
    <property type="match status" value="1"/>
</dbReference>
<dbReference type="Gene3D" id="3.30.379.10">
    <property type="entry name" value="Chitobiase/beta-hexosaminidase domain 2-like"/>
    <property type="match status" value="1"/>
</dbReference>
<dbReference type="Gene3D" id="3.20.20.80">
    <property type="entry name" value="Glycosidases"/>
    <property type="match status" value="1"/>
</dbReference>
<dbReference type="InterPro" id="IPR059177">
    <property type="entry name" value="GH29D-like_dom"/>
</dbReference>
<feature type="chain" id="PRO_5046199431" description="beta-N-acetylhexosaminidase" evidence="6">
    <location>
        <begin position="25"/>
        <end position="767"/>
    </location>
</feature>
<dbReference type="Proteomes" id="UP001378956">
    <property type="component" value="Unassembled WGS sequence"/>
</dbReference>
<dbReference type="Gene3D" id="2.60.120.1560">
    <property type="match status" value="1"/>
</dbReference>
<keyword evidence="4" id="KW-0378">Hydrolase</keyword>
<dbReference type="InterPro" id="IPR015883">
    <property type="entry name" value="Glyco_hydro_20_cat"/>
</dbReference>
<dbReference type="InterPro" id="IPR017853">
    <property type="entry name" value="GH"/>
</dbReference>
<dbReference type="SUPFAM" id="SSF56988">
    <property type="entry name" value="Anthrax protective antigen"/>
    <property type="match status" value="1"/>
</dbReference>
<keyword evidence="9" id="KW-1185">Reference proteome</keyword>
<keyword evidence="6" id="KW-0732">Signal</keyword>
<comment type="catalytic activity">
    <reaction evidence="1">
        <text>Hydrolysis of terminal non-reducing N-acetyl-D-hexosamine residues in N-acetyl-beta-D-hexosaminides.</text>
        <dbReference type="EC" id="3.2.1.52"/>
    </reaction>
</comment>
<evidence type="ECO:0000256" key="4">
    <source>
        <dbReference type="ARBA" id="ARBA00022801"/>
    </source>
</evidence>
<dbReference type="InterPro" id="IPR011658">
    <property type="entry name" value="PA14_dom"/>
</dbReference>
<evidence type="ECO:0000259" key="7">
    <source>
        <dbReference type="PROSITE" id="PS51820"/>
    </source>
</evidence>
<evidence type="ECO:0000313" key="9">
    <source>
        <dbReference type="Proteomes" id="UP001378956"/>
    </source>
</evidence>
<dbReference type="Pfam" id="PF13290">
    <property type="entry name" value="CHB_HEX_C_1"/>
    <property type="match status" value="1"/>
</dbReference>
<proteinExistence type="inferred from homology"/>
<evidence type="ECO:0000256" key="5">
    <source>
        <dbReference type="ARBA" id="ARBA00023295"/>
    </source>
</evidence>
<evidence type="ECO:0000256" key="6">
    <source>
        <dbReference type="SAM" id="SignalP"/>
    </source>
</evidence>
<evidence type="ECO:0000256" key="2">
    <source>
        <dbReference type="ARBA" id="ARBA00006285"/>
    </source>
</evidence>